<dbReference type="PANTHER" id="PTHR23274:SF51">
    <property type="entry name" value="OS03G0423850 PROTEIN"/>
    <property type="match status" value="1"/>
</dbReference>
<evidence type="ECO:0000313" key="2">
    <source>
        <dbReference type="EMBL" id="UYV66735.1"/>
    </source>
</evidence>
<sequence>MTSSRFAMTRRKSAGRRFLDWIRSQMREPWSTYHRLPDNSFLPESSSFHSFLTTAASSVESLFAYFTFGQAVLPSPRLHGSGDIEAHLASVCHNCSALHFPEETVGGPLEINEKVLNCLPNRSQGLLSVDRADSENVEEQYNYPTEFLNSLTPKGMPPHRLNLKVCSIVMLLRNVNPKQGLCNGTCMVIQRMRSHVLEVQIMTGTKVGHTVLVPKISLTPSNTNLPFILKRRQFPLRLAFAMTINKAQD</sequence>
<keyword evidence="3" id="KW-1185">Reference proteome</keyword>
<dbReference type="Pfam" id="PF21530">
    <property type="entry name" value="Pif1_2B_dom"/>
    <property type="match status" value="1"/>
</dbReference>
<feature type="domain" description="DNA helicase Pif1-like 2B" evidence="1">
    <location>
        <begin position="146"/>
        <end position="190"/>
    </location>
</feature>
<accession>A0ABY6KHQ9</accession>
<proteinExistence type="predicted"/>
<organism evidence="2 3">
    <name type="scientific">Cordylochernes scorpioides</name>
    <dbReference type="NCBI Taxonomy" id="51811"/>
    <lineage>
        <taxon>Eukaryota</taxon>
        <taxon>Metazoa</taxon>
        <taxon>Ecdysozoa</taxon>
        <taxon>Arthropoda</taxon>
        <taxon>Chelicerata</taxon>
        <taxon>Arachnida</taxon>
        <taxon>Pseudoscorpiones</taxon>
        <taxon>Cheliferoidea</taxon>
        <taxon>Chernetidae</taxon>
        <taxon>Cordylochernes</taxon>
    </lineage>
</organism>
<evidence type="ECO:0000313" key="3">
    <source>
        <dbReference type="Proteomes" id="UP001235939"/>
    </source>
</evidence>
<dbReference type="InterPro" id="IPR027417">
    <property type="entry name" value="P-loop_NTPase"/>
</dbReference>
<dbReference type="SUPFAM" id="SSF52540">
    <property type="entry name" value="P-loop containing nucleoside triphosphate hydrolases"/>
    <property type="match status" value="1"/>
</dbReference>
<dbReference type="Proteomes" id="UP001235939">
    <property type="component" value="Chromosome 04"/>
</dbReference>
<dbReference type="PANTHER" id="PTHR23274">
    <property type="entry name" value="DNA HELICASE-RELATED"/>
    <property type="match status" value="1"/>
</dbReference>
<protein>
    <recommendedName>
        <fullName evidence="1">DNA helicase Pif1-like 2B domain-containing protein</fullName>
    </recommendedName>
</protein>
<evidence type="ECO:0000259" key="1">
    <source>
        <dbReference type="Pfam" id="PF21530"/>
    </source>
</evidence>
<name>A0ABY6KHQ9_9ARAC</name>
<gene>
    <name evidence="2" type="ORF">LAZ67_4002720</name>
</gene>
<reference evidence="2 3" key="1">
    <citation type="submission" date="2022-01" db="EMBL/GenBank/DDBJ databases">
        <title>A chromosomal length assembly of Cordylochernes scorpioides.</title>
        <authorList>
            <person name="Zeh D."/>
            <person name="Zeh J."/>
        </authorList>
    </citation>
    <scope>NUCLEOTIDE SEQUENCE [LARGE SCALE GENOMIC DNA]</scope>
    <source>
        <strain evidence="2">IN4F17</strain>
        <tissue evidence="2">Whole Body</tissue>
    </source>
</reference>
<dbReference type="InterPro" id="IPR049163">
    <property type="entry name" value="Pif1-like_2B_dom"/>
</dbReference>
<dbReference type="EMBL" id="CP092866">
    <property type="protein sequence ID" value="UYV66735.1"/>
    <property type="molecule type" value="Genomic_DNA"/>
</dbReference>